<dbReference type="EMBL" id="LATX01001763">
    <property type="protein sequence ID" value="KTB38434.1"/>
    <property type="molecule type" value="Genomic_DNA"/>
</dbReference>
<evidence type="ECO:0000256" key="1">
    <source>
        <dbReference type="SAM" id="MobiDB-lite"/>
    </source>
</evidence>
<evidence type="ECO:0000313" key="3">
    <source>
        <dbReference type="Proteomes" id="UP000054988"/>
    </source>
</evidence>
<organism evidence="2 3">
    <name type="scientific">Moniliophthora roreri</name>
    <name type="common">Frosty pod rot fungus</name>
    <name type="synonym">Monilia roreri</name>
    <dbReference type="NCBI Taxonomy" id="221103"/>
    <lineage>
        <taxon>Eukaryota</taxon>
        <taxon>Fungi</taxon>
        <taxon>Dikarya</taxon>
        <taxon>Basidiomycota</taxon>
        <taxon>Agaricomycotina</taxon>
        <taxon>Agaricomycetes</taxon>
        <taxon>Agaricomycetidae</taxon>
        <taxon>Agaricales</taxon>
        <taxon>Marasmiineae</taxon>
        <taxon>Marasmiaceae</taxon>
        <taxon>Moniliophthora</taxon>
    </lineage>
</organism>
<feature type="compositionally biased region" description="Polar residues" evidence="1">
    <location>
        <begin position="44"/>
        <end position="66"/>
    </location>
</feature>
<name>A0A0W0FQ88_MONRR</name>
<sequence length="153" mass="16933">MPSPLASPRHLPLPLPNLGPNLHRHPLSTPSTSTMNNSPPPQYLSWQMDSSTLPSSVSEMPSEPTQRFRSIHERLQTPGVPGPPPDITPPLNQAPQASVWDNETVSETVEEVEWRATINKVYEFLCALCVGWRTTACYITCAATTTTQHHLTK</sequence>
<dbReference type="Proteomes" id="UP000054988">
    <property type="component" value="Unassembled WGS sequence"/>
</dbReference>
<accession>A0A0W0FQ88</accession>
<feature type="region of interest" description="Disordered" evidence="1">
    <location>
        <begin position="1"/>
        <end position="66"/>
    </location>
</feature>
<feature type="compositionally biased region" description="Pro residues" evidence="1">
    <location>
        <begin position="1"/>
        <end position="17"/>
    </location>
</feature>
<dbReference type="AlphaFoldDB" id="A0A0W0FQ88"/>
<reference evidence="2 3" key="1">
    <citation type="submission" date="2015-12" db="EMBL/GenBank/DDBJ databases">
        <title>Draft genome sequence of Moniliophthora roreri, the causal agent of frosty pod rot of cacao.</title>
        <authorList>
            <person name="Aime M.C."/>
            <person name="Diaz-Valderrama J.R."/>
            <person name="Kijpornyongpan T."/>
            <person name="Phillips-Mora W."/>
        </authorList>
    </citation>
    <scope>NUCLEOTIDE SEQUENCE [LARGE SCALE GENOMIC DNA]</scope>
    <source>
        <strain evidence="2 3">MCA 2952</strain>
    </source>
</reference>
<gene>
    <name evidence="2" type="ORF">WG66_9001</name>
</gene>
<feature type="compositionally biased region" description="Low complexity" evidence="1">
    <location>
        <begin position="18"/>
        <end position="37"/>
    </location>
</feature>
<comment type="caution">
    <text evidence="2">The sequence shown here is derived from an EMBL/GenBank/DDBJ whole genome shotgun (WGS) entry which is preliminary data.</text>
</comment>
<evidence type="ECO:0000313" key="2">
    <source>
        <dbReference type="EMBL" id="KTB38434.1"/>
    </source>
</evidence>
<proteinExistence type="predicted"/>
<protein>
    <submittedName>
        <fullName evidence="2">Uncharacterized protein</fullName>
    </submittedName>
</protein>